<proteinExistence type="predicted"/>
<evidence type="ECO:0000313" key="1">
    <source>
        <dbReference type="EMBL" id="GMG98594.1"/>
    </source>
</evidence>
<gene>
    <name evidence="1" type="ORF">Nepgr_000434</name>
</gene>
<reference evidence="1" key="1">
    <citation type="submission" date="2023-05" db="EMBL/GenBank/DDBJ databases">
        <title>Nepenthes gracilis genome sequencing.</title>
        <authorList>
            <person name="Fukushima K."/>
        </authorList>
    </citation>
    <scope>NUCLEOTIDE SEQUENCE</scope>
    <source>
        <strain evidence="1">SING2019-196</strain>
    </source>
</reference>
<dbReference type="EMBL" id="BSYO01000001">
    <property type="protein sequence ID" value="GMG98594.1"/>
    <property type="molecule type" value="Genomic_DNA"/>
</dbReference>
<evidence type="ECO:0000313" key="2">
    <source>
        <dbReference type="Proteomes" id="UP001279734"/>
    </source>
</evidence>
<name>A0AAD3RWQ6_NEPGR</name>
<dbReference type="AlphaFoldDB" id="A0AAD3RWQ6"/>
<dbReference type="Proteomes" id="UP001279734">
    <property type="component" value="Unassembled WGS sequence"/>
</dbReference>
<protein>
    <submittedName>
        <fullName evidence="1">Uncharacterized protein</fullName>
    </submittedName>
</protein>
<sequence>MRTPRSPTFFTISIPFLSPEYRSWNRPSLHSLLVAFRNRCHIVLCSCAVEDLLSHSQRQLFEFEVAFEKSLAVARRQLDVPLSAAALRNLSNEASS</sequence>
<organism evidence="1 2">
    <name type="scientific">Nepenthes gracilis</name>
    <name type="common">Slender pitcher plant</name>
    <dbReference type="NCBI Taxonomy" id="150966"/>
    <lineage>
        <taxon>Eukaryota</taxon>
        <taxon>Viridiplantae</taxon>
        <taxon>Streptophyta</taxon>
        <taxon>Embryophyta</taxon>
        <taxon>Tracheophyta</taxon>
        <taxon>Spermatophyta</taxon>
        <taxon>Magnoliopsida</taxon>
        <taxon>eudicotyledons</taxon>
        <taxon>Gunneridae</taxon>
        <taxon>Pentapetalae</taxon>
        <taxon>Caryophyllales</taxon>
        <taxon>Nepenthaceae</taxon>
        <taxon>Nepenthes</taxon>
    </lineage>
</organism>
<comment type="caution">
    <text evidence="1">The sequence shown here is derived from an EMBL/GenBank/DDBJ whole genome shotgun (WGS) entry which is preliminary data.</text>
</comment>
<accession>A0AAD3RWQ6</accession>
<keyword evidence="2" id="KW-1185">Reference proteome</keyword>